<proteinExistence type="predicted"/>
<comment type="caution">
    <text evidence="1">The sequence shown here is derived from an EMBL/GenBank/DDBJ whole genome shotgun (WGS) entry which is preliminary data.</text>
</comment>
<gene>
    <name evidence="1" type="ORF">MJO28_006699</name>
</gene>
<dbReference type="Proteomes" id="UP001060170">
    <property type="component" value="Chromosome 6"/>
</dbReference>
<keyword evidence="2" id="KW-1185">Reference proteome</keyword>
<reference evidence="1 2" key="3">
    <citation type="journal article" date="2022" name="Microbiol. Spectr.">
        <title>Folding features and dynamics of 3D genome architecture in plant fungal pathogens.</title>
        <authorList>
            <person name="Xia C."/>
        </authorList>
    </citation>
    <scope>NUCLEOTIDE SEQUENCE [LARGE SCALE GENOMIC DNA]</scope>
    <source>
        <strain evidence="1 2">93-210</strain>
    </source>
</reference>
<name>A0ACC0EHK2_9BASI</name>
<organism evidence="1 2">
    <name type="scientific">Puccinia striiformis f. sp. tritici</name>
    <dbReference type="NCBI Taxonomy" id="168172"/>
    <lineage>
        <taxon>Eukaryota</taxon>
        <taxon>Fungi</taxon>
        <taxon>Dikarya</taxon>
        <taxon>Basidiomycota</taxon>
        <taxon>Pucciniomycotina</taxon>
        <taxon>Pucciniomycetes</taxon>
        <taxon>Pucciniales</taxon>
        <taxon>Pucciniaceae</taxon>
        <taxon>Puccinia</taxon>
    </lineage>
</organism>
<accession>A0ACC0EHK2</accession>
<dbReference type="EMBL" id="CM045870">
    <property type="protein sequence ID" value="KAI7954152.1"/>
    <property type="molecule type" value="Genomic_DNA"/>
</dbReference>
<reference evidence="2" key="2">
    <citation type="journal article" date="2018" name="Mol. Plant Microbe Interact.">
        <title>Genome sequence resources for the wheat stripe rust pathogen (Puccinia striiformis f. sp. tritici) and the barley stripe rust pathogen (Puccinia striiformis f. sp. hordei).</title>
        <authorList>
            <person name="Xia C."/>
            <person name="Wang M."/>
            <person name="Yin C."/>
            <person name="Cornejo O.E."/>
            <person name="Hulbert S.H."/>
            <person name="Chen X."/>
        </authorList>
    </citation>
    <scope>NUCLEOTIDE SEQUENCE [LARGE SCALE GENOMIC DNA]</scope>
    <source>
        <strain evidence="2">93-210</strain>
    </source>
</reference>
<reference evidence="2" key="1">
    <citation type="journal article" date="2018" name="BMC Genomics">
        <title>Genomic insights into host adaptation between the wheat stripe rust pathogen (Puccinia striiformis f. sp. tritici) and the barley stripe rust pathogen (Puccinia striiformis f. sp. hordei).</title>
        <authorList>
            <person name="Xia C."/>
            <person name="Wang M."/>
            <person name="Yin C."/>
            <person name="Cornejo O.E."/>
            <person name="Hulbert S.H."/>
            <person name="Chen X."/>
        </authorList>
    </citation>
    <scope>NUCLEOTIDE SEQUENCE [LARGE SCALE GENOMIC DNA]</scope>
    <source>
        <strain evidence="2">93-210</strain>
    </source>
</reference>
<evidence type="ECO:0000313" key="1">
    <source>
        <dbReference type="EMBL" id="KAI7954152.1"/>
    </source>
</evidence>
<evidence type="ECO:0000313" key="2">
    <source>
        <dbReference type="Proteomes" id="UP001060170"/>
    </source>
</evidence>
<sequence length="196" mass="21398">MECQSPDPNCELWYPLSRQSSNVRPVQAANWREFEICSSRKCKLADEARARNEQDVDLTSSGGAEVSTADNSLMNKLLVRKPEPHELLNPICLSRLDESYHFVGLSATGTFHEPAVGRLSLVHQPEICFASPGLLCSNTYNEEQKRTGGAAMGQTELINELNVNFSSPVVASDGELPSGPPSSSSLSSHWVTQPIP</sequence>
<protein>
    <submittedName>
        <fullName evidence="1">Uncharacterized protein</fullName>
    </submittedName>
</protein>